<dbReference type="OrthoDB" id="5115028at2759"/>
<dbReference type="Proteomes" id="UP000554235">
    <property type="component" value="Unassembled WGS sequence"/>
</dbReference>
<accession>A0A8H4PKC7</accession>
<evidence type="ECO:0000313" key="2">
    <source>
        <dbReference type="EMBL" id="KAF4467522.1"/>
    </source>
</evidence>
<protein>
    <submittedName>
        <fullName evidence="2">Uncharacterized protein</fullName>
    </submittedName>
</protein>
<organism evidence="2 3">
    <name type="scientific">Fusarium albosuccineum</name>
    <dbReference type="NCBI Taxonomy" id="1237068"/>
    <lineage>
        <taxon>Eukaryota</taxon>
        <taxon>Fungi</taxon>
        <taxon>Dikarya</taxon>
        <taxon>Ascomycota</taxon>
        <taxon>Pezizomycotina</taxon>
        <taxon>Sordariomycetes</taxon>
        <taxon>Hypocreomycetidae</taxon>
        <taxon>Hypocreales</taxon>
        <taxon>Nectriaceae</taxon>
        <taxon>Fusarium</taxon>
        <taxon>Fusarium decemcellulare species complex</taxon>
    </lineage>
</organism>
<comment type="caution">
    <text evidence="2">The sequence shown here is derived from an EMBL/GenBank/DDBJ whole genome shotgun (WGS) entry which is preliminary data.</text>
</comment>
<keyword evidence="3" id="KW-1185">Reference proteome</keyword>
<dbReference type="AlphaFoldDB" id="A0A8H4PKC7"/>
<dbReference type="EMBL" id="JAADYS010000736">
    <property type="protein sequence ID" value="KAF4467522.1"/>
    <property type="molecule type" value="Genomic_DNA"/>
</dbReference>
<feature type="compositionally biased region" description="Acidic residues" evidence="1">
    <location>
        <begin position="587"/>
        <end position="601"/>
    </location>
</feature>
<proteinExistence type="predicted"/>
<evidence type="ECO:0000313" key="3">
    <source>
        <dbReference type="Proteomes" id="UP000554235"/>
    </source>
</evidence>
<sequence>MAAQLIPGVASLLDTRKKQKFFIGKLTHNGDKNSNVQDNSPMPPLNLRDVFQTQPPQFRPRLNWPQLAGGTPTMLDVKDCPANRDNVKRYVQDAKLFMPQASEPPKDQSPDEYAELLWWQLFSKLASKRAISLDGLQRMMPIIADGMFDTVVVPTRPIELRGAGLVVNPPVSEDDHVRGVPVGASTVKGDVTMGFSDPEDFKRAMKGRRFVIGLVRVPGPSKTCHTTFILDQQDKAVYVYCAFKSNATGAIRHTMVAIRQLLSWAGTPLSLSLYAPPITRVGSGSEMWAEGFIVLFALLLNLRGLIGASFADVDNKVDSKYKQMLALENTKEDSNEDSPESCFPLPQRDWVLSMDWRGGSDRIDQVRACLGTIVMDWMGFSDRKYLDNNVAKDVGDWSTPATQYTPMSSQSVVPKEAKQFFTNLGGLQIVTWGNIDVIQGYKEGRLISLLPSNGCRYDDQAGRAGPMALDNGGIVDGGGYTREWSRGRSHDSLASGRVEMPASLWGQRAYEELATDEREREDDGESPQFARDQREEEDSAMEEPMGDNDRTSPQSMWDQRAEEDSAMEGTDEDDDEPSPQFTRDQREEEDSAMEDLIENEGEVPLSMPAKRNWKRKRQVRENDEVDETGWM</sequence>
<feature type="compositionally biased region" description="Acidic residues" evidence="1">
    <location>
        <begin position="535"/>
        <end position="546"/>
    </location>
</feature>
<gene>
    <name evidence="2" type="ORF">FALBO_5605</name>
</gene>
<reference evidence="2 3" key="1">
    <citation type="submission" date="2020-01" db="EMBL/GenBank/DDBJ databases">
        <title>Identification and distribution of gene clusters putatively required for synthesis of sphingolipid metabolism inhibitors in phylogenetically diverse species of the filamentous fungus Fusarium.</title>
        <authorList>
            <person name="Kim H.-S."/>
            <person name="Busman M."/>
            <person name="Brown D.W."/>
            <person name="Divon H."/>
            <person name="Uhlig S."/>
            <person name="Proctor R.H."/>
        </authorList>
    </citation>
    <scope>NUCLEOTIDE SEQUENCE [LARGE SCALE GENOMIC DNA]</scope>
    <source>
        <strain evidence="2 3">NRRL 20459</strain>
    </source>
</reference>
<feature type="region of interest" description="Disordered" evidence="1">
    <location>
        <begin position="513"/>
        <end position="631"/>
    </location>
</feature>
<name>A0A8H4PKC7_9HYPO</name>
<evidence type="ECO:0000256" key="1">
    <source>
        <dbReference type="SAM" id="MobiDB-lite"/>
    </source>
</evidence>
<feature type="compositionally biased region" description="Acidic residues" evidence="1">
    <location>
        <begin position="564"/>
        <end position="577"/>
    </location>
</feature>